<name>A0A9N7V3C5_PLEPL</name>
<feature type="compositionally biased region" description="Polar residues" evidence="1">
    <location>
        <begin position="29"/>
        <end position="46"/>
    </location>
</feature>
<reference evidence="2" key="1">
    <citation type="submission" date="2020-03" db="EMBL/GenBank/DDBJ databases">
        <authorList>
            <person name="Weist P."/>
        </authorList>
    </citation>
    <scope>NUCLEOTIDE SEQUENCE</scope>
</reference>
<dbReference type="AlphaFoldDB" id="A0A9N7V3C5"/>
<organism evidence="2 3">
    <name type="scientific">Pleuronectes platessa</name>
    <name type="common">European plaice</name>
    <dbReference type="NCBI Taxonomy" id="8262"/>
    <lineage>
        <taxon>Eukaryota</taxon>
        <taxon>Metazoa</taxon>
        <taxon>Chordata</taxon>
        <taxon>Craniata</taxon>
        <taxon>Vertebrata</taxon>
        <taxon>Euteleostomi</taxon>
        <taxon>Actinopterygii</taxon>
        <taxon>Neopterygii</taxon>
        <taxon>Teleostei</taxon>
        <taxon>Neoteleostei</taxon>
        <taxon>Acanthomorphata</taxon>
        <taxon>Carangaria</taxon>
        <taxon>Pleuronectiformes</taxon>
        <taxon>Pleuronectoidei</taxon>
        <taxon>Pleuronectidae</taxon>
        <taxon>Pleuronectes</taxon>
    </lineage>
</organism>
<dbReference type="Proteomes" id="UP001153269">
    <property type="component" value="Unassembled WGS sequence"/>
</dbReference>
<sequence>MKVKYIIKIKEESQTKVSLVLLFFHPETSTSHPHPGNETGSRSPLNETGKGGCVSSYRFNVAEVLPGMEDVFRLVLHLMKRPELCHGSRKCAVACVVSQIARVAFAVSPLEWLCSRASPPSSTLQLLLGDFLPCDAQQINRGLRRSNAASDSLALKAKGLPDDGGDETSAVEVQMVALGTLDPVEAEKYDFNLTSASGQEELRVHARYRCQALFSSCVVWKVSVCQAIKRCLSALPLYHVWLVSSHHCCLVFGRASRASMEKGRRAVCAQPGHLAAQRGRGCGGRWSRGSGSETPHWFLCDGVCMICYLAATHLSSSCHGLTSRLCSAVDGLWLSTPAWKLRDITYGSPREQTIGNSYVMEETKKELKGE</sequence>
<evidence type="ECO:0000313" key="3">
    <source>
        <dbReference type="Proteomes" id="UP001153269"/>
    </source>
</evidence>
<gene>
    <name evidence="2" type="ORF">PLEPLA_LOCUS29803</name>
</gene>
<keyword evidence="3" id="KW-1185">Reference proteome</keyword>
<dbReference type="EMBL" id="CADEAL010002779">
    <property type="protein sequence ID" value="CAB1442100.1"/>
    <property type="molecule type" value="Genomic_DNA"/>
</dbReference>
<evidence type="ECO:0000313" key="2">
    <source>
        <dbReference type="EMBL" id="CAB1442100.1"/>
    </source>
</evidence>
<protein>
    <submittedName>
        <fullName evidence="2">Uncharacterized protein</fullName>
    </submittedName>
</protein>
<comment type="caution">
    <text evidence="2">The sequence shown here is derived from an EMBL/GenBank/DDBJ whole genome shotgun (WGS) entry which is preliminary data.</text>
</comment>
<feature type="region of interest" description="Disordered" evidence="1">
    <location>
        <begin position="29"/>
        <end position="49"/>
    </location>
</feature>
<proteinExistence type="predicted"/>
<evidence type="ECO:0000256" key="1">
    <source>
        <dbReference type="SAM" id="MobiDB-lite"/>
    </source>
</evidence>
<accession>A0A9N7V3C5</accession>